<evidence type="ECO:0000313" key="3">
    <source>
        <dbReference type="Proteomes" id="UP000008021"/>
    </source>
</evidence>
<keyword evidence="1" id="KW-0472">Membrane</keyword>
<dbReference type="Gramene" id="OMERI12G04460.1">
    <property type="protein sequence ID" value="OMERI12G04460.1"/>
    <property type="gene ID" value="OMERI12G04460"/>
</dbReference>
<dbReference type="HOGENOM" id="CLU_2389855_0_0_1"/>
<dbReference type="EnsemblPlants" id="OMERI12G04460.1">
    <property type="protein sequence ID" value="OMERI12G04460.1"/>
    <property type="gene ID" value="OMERI12G04460"/>
</dbReference>
<evidence type="ECO:0000313" key="2">
    <source>
        <dbReference type="EnsemblPlants" id="OMERI12G04460.1"/>
    </source>
</evidence>
<organism evidence="2">
    <name type="scientific">Oryza meridionalis</name>
    <dbReference type="NCBI Taxonomy" id="40149"/>
    <lineage>
        <taxon>Eukaryota</taxon>
        <taxon>Viridiplantae</taxon>
        <taxon>Streptophyta</taxon>
        <taxon>Embryophyta</taxon>
        <taxon>Tracheophyta</taxon>
        <taxon>Spermatophyta</taxon>
        <taxon>Magnoliopsida</taxon>
        <taxon>Liliopsida</taxon>
        <taxon>Poales</taxon>
        <taxon>Poaceae</taxon>
        <taxon>BOP clade</taxon>
        <taxon>Oryzoideae</taxon>
        <taxon>Oryzeae</taxon>
        <taxon>Oryzinae</taxon>
        <taxon>Oryza</taxon>
    </lineage>
</organism>
<feature type="transmembrane region" description="Helical" evidence="1">
    <location>
        <begin position="50"/>
        <end position="71"/>
    </location>
</feature>
<accession>A0A0E0FAN9</accession>
<feature type="transmembrane region" description="Helical" evidence="1">
    <location>
        <begin position="7"/>
        <end position="30"/>
    </location>
</feature>
<evidence type="ECO:0000256" key="1">
    <source>
        <dbReference type="SAM" id="Phobius"/>
    </source>
</evidence>
<proteinExistence type="predicted"/>
<name>A0A0E0FAN9_9ORYZ</name>
<reference evidence="2" key="2">
    <citation type="submission" date="2018-05" db="EMBL/GenBank/DDBJ databases">
        <title>OmerRS3 (Oryza meridionalis Reference Sequence Version 3).</title>
        <authorList>
            <person name="Zhang J."/>
            <person name="Kudrna D."/>
            <person name="Lee S."/>
            <person name="Talag J."/>
            <person name="Welchert J."/>
            <person name="Wing R.A."/>
        </authorList>
    </citation>
    <scope>NUCLEOTIDE SEQUENCE [LARGE SCALE GENOMIC DNA]</scope>
    <source>
        <strain evidence="2">cv. OR44</strain>
    </source>
</reference>
<dbReference type="Proteomes" id="UP000008021">
    <property type="component" value="Chromosome 12"/>
</dbReference>
<dbReference type="AlphaFoldDB" id="A0A0E0FAN9"/>
<protein>
    <submittedName>
        <fullName evidence="2">Uncharacterized protein</fullName>
    </submittedName>
</protein>
<keyword evidence="1" id="KW-1133">Transmembrane helix</keyword>
<keyword evidence="1" id="KW-0812">Transmembrane</keyword>
<sequence>MTEKFFAFFRACLMMDGCYYATLSSSLYHAATSLHDSIVDYRIVWYDVRAFIQVNWLFLKGTFMGVNFLLLKEQMWEARSKWKTSHGKFVTFET</sequence>
<reference evidence="2" key="1">
    <citation type="submission" date="2015-04" db="UniProtKB">
        <authorList>
            <consortium name="EnsemblPlants"/>
        </authorList>
    </citation>
    <scope>IDENTIFICATION</scope>
</reference>
<keyword evidence="3" id="KW-1185">Reference proteome</keyword>